<evidence type="ECO:0000313" key="3">
    <source>
        <dbReference type="EMBL" id="CAL8120940.1"/>
    </source>
</evidence>
<evidence type="ECO:0000256" key="1">
    <source>
        <dbReference type="SAM" id="MobiDB-lite"/>
    </source>
</evidence>
<reference evidence="3 4" key="1">
    <citation type="submission" date="2024-08" db="EMBL/GenBank/DDBJ databases">
        <authorList>
            <person name="Cucini C."/>
            <person name="Frati F."/>
        </authorList>
    </citation>
    <scope>NUCLEOTIDE SEQUENCE [LARGE SCALE GENOMIC DNA]</scope>
</reference>
<feature type="transmembrane region" description="Helical" evidence="2">
    <location>
        <begin position="476"/>
        <end position="497"/>
    </location>
</feature>
<keyword evidence="2" id="KW-0472">Membrane</keyword>
<accession>A0ABP1RCV6</accession>
<dbReference type="EMBL" id="CAXLJM020000065">
    <property type="protein sequence ID" value="CAL8120940.1"/>
    <property type="molecule type" value="Genomic_DNA"/>
</dbReference>
<feature type="transmembrane region" description="Helical" evidence="2">
    <location>
        <begin position="443"/>
        <end position="464"/>
    </location>
</feature>
<feature type="compositionally biased region" description="Polar residues" evidence="1">
    <location>
        <begin position="31"/>
        <end position="41"/>
    </location>
</feature>
<evidence type="ECO:0000256" key="2">
    <source>
        <dbReference type="SAM" id="Phobius"/>
    </source>
</evidence>
<sequence>MRAHIALLMSSSSSVHMVCHPFPCAAFPSVQFSGSQSNAQSEPIAESHPVKCQDVSRSRDRARGQEEEDQWTRGVSFPSVQFSGSQSNAQSEPIAESHPVKCQDVSRSRDRARGQEEEDQWTRGVSNDVQHRVYLDTRLITNQAGSGSASRPLAGMVPEAGMALSGQPIFRRILTFANKVYGTPLQWDSKLNRVVHRDINPTTRNLMSFSSYLQAILTLGIILQIGIGGDSSETNVILHIANMYAVTNQVVWVFVTINHRNTADELIIYINAQETFSASFMVAEIFAKKERKWWMFPQELEGTRQMLIYLLAHSLTGACVISAAAFNYGIALLYPCMASSFGYWMLDECQSPQANALNYHVIWKYIKRFTVTLVNHWLWQFGLNTALFAIVTMILGVLNICIHLQKLEKIGRSNKTSFPMDIVLKYRQLQVLSILHNKIHQKIVTSAVIVSAPLLLAFSTHTVVKSPWNIENTGLILGFAFIGLNCIVIITTVFEGFADVCSKSKRYVHQLECYSINRAMFRMKWGPLALKWYGSFLKSCSLLKVQFGTASFVESQTPLRCLDCAVNLTVNLLLIRI</sequence>
<feature type="compositionally biased region" description="Basic and acidic residues" evidence="1">
    <location>
        <begin position="98"/>
        <end position="115"/>
    </location>
</feature>
<proteinExistence type="predicted"/>
<feature type="transmembrane region" description="Helical" evidence="2">
    <location>
        <begin position="307"/>
        <end position="334"/>
    </location>
</feature>
<comment type="caution">
    <text evidence="3">The sequence shown here is derived from an EMBL/GenBank/DDBJ whole genome shotgun (WGS) entry which is preliminary data.</text>
</comment>
<feature type="region of interest" description="Disordered" evidence="1">
    <location>
        <begin position="31"/>
        <end position="124"/>
    </location>
</feature>
<dbReference type="Proteomes" id="UP001642540">
    <property type="component" value="Unassembled WGS sequence"/>
</dbReference>
<keyword evidence="2" id="KW-1133">Transmembrane helix</keyword>
<keyword evidence="4" id="KW-1185">Reference proteome</keyword>
<feature type="transmembrane region" description="Helical" evidence="2">
    <location>
        <begin position="236"/>
        <end position="255"/>
    </location>
</feature>
<name>A0ABP1RCV6_9HEXA</name>
<evidence type="ECO:0000313" key="4">
    <source>
        <dbReference type="Proteomes" id="UP001642540"/>
    </source>
</evidence>
<feature type="compositionally biased region" description="Basic and acidic residues" evidence="1">
    <location>
        <begin position="48"/>
        <end position="65"/>
    </location>
</feature>
<feature type="compositionally biased region" description="Polar residues" evidence="1">
    <location>
        <begin position="78"/>
        <end position="91"/>
    </location>
</feature>
<keyword evidence="2" id="KW-0812">Transmembrane</keyword>
<organism evidence="3 4">
    <name type="scientific">Orchesella dallaii</name>
    <dbReference type="NCBI Taxonomy" id="48710"/>
    <lineage>
        <taxon>Eukaryota</taxon>
        <taxon>Metazoa</taxon>
        <taxon>Ecdysozoa</taxon>
        <taxon>Arthropoda</taxon>
        <taxon>Hexapoda</taxon>
        <taxon>Collembola</taxon>
        <taxon>Entomobryomorpha</taxon>
        <taxon>Entomobryoidea</taxon>
        <taxon>Orchesellidae</taxon>
        <taxon>Orchesellinae</taxon>
        <taxon>Orchesella</taxon>
    </lineage>
</organism>
<feature type="transmembrane region" description="Helical" evidence="2">
    <location>
        <begin position="209"/>
        <end position="229"/>
    </location>
</feature>
<gene>
    <name evidence="3" type="ORF">ODALV1_LOCUS19143</name>
</gene>
<feature type="transmembrane region" description="Helical" evidence="2">
    <location>
        <begin position="377"/>
        <end position="402"/>
    </location>
</feature>
<protein>
    <submittedName>
        <fullName evidence="3">Uncharacterized protein</fullName>
    </submittedName>
</protein>